<evidence type="ECO:0000256" key="10">
    <source>
        <dbReference type="ARBA" id="ARBA00049007"/>
    </source>
</evidence>
<evidence type="ECO:0000256" key="4">
    <source>
        <dbReference type="ARBA" id="ARBA00022576"/>
    </source>
</evidence>
<dbReference type="NCBIfam" id="NF003764">
    <property type="entry name" value="PRK05355.1"/>
    <property type="match status" value="1"/>
</dbReference>
<dbReference type="Gene3D" id="3.90.1150.10">
    <property type="entry name" value="Aspartate Aminotransferase, domain 1"/>
    <property type="match status" value="1"/>
</dbReference>
<evidence type="ECO:0000256" key="8">
    <source>
        <dbReference type="ARBA" id="ARBA00023299"/>
    </source>
</evidence>
<keyword evidence="8 12" id="KW-0718">Serine biosynthesis</keyword>
<evidence type="ECO:0000256" key="9">
    <source>
        <dbReference type="ARBA" id="ARBA00047630"/>
    </source>
</evidence>
<evidence type="ECO:0000259" key="13">
    <source>
        <dbReference type="Pfam" id="PF00266"/>
    </source>
</evidence>
<dbReference type="InterPro" id="IPR015424">
    <property type="entry name" value="PyrdxlP-dep_Trfase"/>
</dbReference>
<keyword evidence="5 12" id="KW-0028">Amino-acid biosynthesis</keyword>
<dbReference type="InterPro" id="IPR015422">
    <property type="entry name" value="PyrdxlP-dep_Trfase_small"/>
</dbReference>
<protein>
    <recommendedName>
        <fullName evidence="12">Phosphoserine aminotransferase</fullName>
        <ecNumber evidence="12">2.6.1.52</ecNumber>
    </recommendedName>
</protein>
<dbReference type="GO" id="GO:0006564">
    <property type="term" value="P:L-serine biosynthetic process"/>
    <property type="evidence" value="ECO:0007669"/>
    <property type="project" value="UniProtKB-KW"/>
</dbReference>
<dbReference type="PIRSF" id="PIRSF000525">
    <property type="entry name" value="SerC"/>
    <property type="match status" value="1"/>
</dbReference>
<dbReference type="EMBL" id="AMQN01000166">
    <property type="status" value="NOT_ANNOTATED_CDS"/>
    <property type="molecule type" value="Genomic_DNA"/>
</dbReference>
<evidence type="ECO:0000256" key="11">
    <source>
        <dbReference type="RuleBase" id="RU004504"/>
    </source>
</evidence>
<dbReference type="Pfam" id="PF00266">
    <property type="entry name" value="Aminotran_5"/>
    <property type="match status" value="1"/>
</dbReference>
<feature type="domain" description="Aminotransferase class V" evidence="13">
    <location>
        <begin position="9"/>
        <end position="358"/>
    </location>
</feature>
<comment type="catalytic activity">
    <reaction evidence="10 12">
        <text>O-phospho-L-serine + 2-oxoglutarate = 3-phosphooxypyruvate + L-glutamate</text>
        <dbReference type="Rhea" id="RHEA:14329"/>
        <dbReference type="ChEBI" id="CHEBI:16810"/>
        <dbReference type="ChEBI" id="CHEBI:18110"/>
        <dbReference type="ChEBI" id="CHEBI:29985"/>
        <dbReference type="ChEBI" id="CHEBI:57524"/>
        <dbReference type="EC" id="2.6.1.52"/>
    </reaction>
</comment>
<dbReference type="EnsemblMetazoa" id="CapteT173627">
    <property type="protein sequence ID" value="CapteP173627"/>
    <property type="gene ID" value="CapteG173627"/>
</dbReference>
<dbReference type="FunFam" id="3.90.1150.10:FF:000006">
    <property type="entry name" value="Phosphoserine aminotransferase"/>
    <property type="match status" value="1"/>
</dbReference>
<dbReference type="InterPro" id="IPR022278">
    <property type="entry name" value="Pser_aminoTfrase"/>
</dbReference>
<name>X1ZD59_CAPTE</name>
<dbReference type="HOGENOM" id="CLU_034866_0_1_1"/>
<keyword evidence="6 12" id="KW-0808">Transferase</keyword>
<dbReference type="Proteomes" id="UP000014760">
    <property type="component" value="Unassembled WGS sequence"/>
</dbReference>
<keyword evidence="7" id="KW-0663">Pyridoxal phosphate</keyword>
<dbReference type="Gene3D" id="3.40.640.10">
    <property type="entry name" value="Type I PLP-dependent aspartate aminotransferase-like (Major domain)"/>
    <property type="match status" value="1"/>
</dbReference>
<evidence type="ECO:0000256" key="1">
    <source>
        <dbReference type="ARBA" id="ARBA00001933"/>
    </source>
</evidence>
<reference evidence="15" key="2">
    <citation type="journal article" date="2013" name="Nature">
        <title>Insights into bilaterian evolution from three spiralian genomes.</title>
        <authorList>
            <person name="Simakov O."/>
            <person name="Marletaz F."/>
            <person name="Cho S.J."/>
            <person name="Edsinger-Gonzales E."/>
            <person name="Havlak P."/>
            <person name="Hellsten U."/>
            <person name="Kuo D.H."/>
            <person name="Larsson T."/>
            <person name="Lv J."/>
            <person name="Arendt D."/>
            <person name="Savage R."/>
            <person name="Osoegawa K."/>
            <person name="de Jong P."/>
            <person name="Grimwood J."/>
            <person name="Chapman J.A."/>
            <person name="Shapiro H."/>
            <person name="Aerts A."/>
            <person name="Otillar R.P."/>
            <person name="Terry A.Y."/>
            <person name="Boore J.L."/>
            <person name="Grigoriev I.V."/>
            <person name="Lindberg D.R."/>
            <person name="Seaver E.C."/>
            <person name="Weisblat D.A."/>
            <person name="Putnam N.H."/>
            <person name="Rokhsar D.S."/>
        </authorList>
    </citation>
    <scope>NUCLEOTIDE SEQUENCE</scope>
    <source>
        <strain evidence="15">I ESC-2004</strain>
    </source>
</reference>
<dbReference type="FunFam" id="3.40.640.10:FF:000010">
    <property type="entry name" value="Phosphoserine aminotransferase"/>
    <property type="match status" value="1"/>
</dbReference>
<dbReference type="InterPro" id="IPR000192">
    <property type="entry name" value="Aminotrans_V_dom"/>
</dbReference>
<dbReference type="SUPFAM" id="SSF53383">
    <property type="entry name" value="PLP-dependent transferases"/>
    <property type="match status" value="1"/>
</dbReference>
<dbReference type="PANTHER" id="PTHR43247:SF1">
    <property type="entry name" value="PHOSPHOSERINE AMINOTRANSFERASE"/>
    <property type="match status" value="1"/>
</dbReference>
<reference evidence="14" key="3">
    <citation type="submission" date="2015-06" db="UniProtKB">
        <authorList>
            <consortium name="EnsemblMetazoa"/>
        </authorList>
    </citation>
    <scope>IDENTIFICATION</scope>
</reference>
<evidence type="ECO:0000256" key="7">
    <source>
        <dbReference type="ARBA" id="ARBA00022898"/>
    </source>
</evidence>
<evidence type="ECO:0000256" key="6">
    <source>
        <dbReference type="ARBA" id="ARBA00022679"/>
    </source>
</evidence>
<dbReference type="OMA" id="AFVYFCD"/>
<evidence type="ECO:0000256" key="3">
    <source>
        <dbReference type="ARBA" id="ARBA00006904"/>
    </source>
</evidence>
<dbReference type="GO" id="GO:0004648">
    <property type="term" value="F:O-phospho-L-serine:2-oxoglutarate aminotransferase activity"/>
    <property type="evidence" value="ECO:0007669"/>
    <property type="project" value="UniProtKB-EC"/>
</dbReference>
<comment type="catalytic activity">
    <reaction evidence="9">
        <text>4-(phosphooxy)-L-threonine + 2-oxoglutarate = (R)-3-hydroxy-2-oxo-4-phosphooxybutanoate + L-glutamate</text>
        <dbReference type="Rhea" id="RHEA:16573"/>
        <dbReference type="ChEBI" id="CHEBI:16810"/>
        <dbReference type="ChEBI" id="CHEBI:29985"/>
        <dbReference type="ChEBI" id="CHEBI:58452"/>
        <dbReference type="ChEBI" id="CHEBI:58538"/>
        <dbReference type="EC" id="2.6.1.52"/>
    </reaction>
</comment>
<dbReference type="CDD" id="cd00611">
    <property type="entry name" value="PSAT_like"/>
    <property type="match status" value="1"/>
</dbReference>
<evidence type="ECO:0000256" key="2">
    <source>
        <dbReference type="ARBA" id="ARBA00005099"/>
    </source>
</evidence>
<dbReference type="OrthoDB" id="1703350at2759"/>
<reference evidence="15" key="1">
    <citation type="submission" date="2012-12" db="EMBL/GenBank/DDBJ databases">
        <authorList>
            <person name="Hellsten U."/>
            <person name="Grimwood J."/>
            <person name="Chapman J.A."/>
            <person name="Shapiro H."/>
            <person name="Aerts A."/>
            <person name="Otillar R.P."/>
            <person name="Terry A.Y."/>
            <person name="Boore J.L."/>
            <person name="Simakov O."/>
            <person name="Marletaz F."/>
            <person name="Cho S.-J."/>
            <person name="Edsinger-Gonzales E."/>
            <person name="Havlak P."/>
            <person name="Kuo D.-H."/>
            <person name="Larsson T."/>
            <person name="Lv J."/>
            <person name="Arendt D."/>
            <person name="Savage R."/>
            <person name="Osoegawa K."/>
            <person name="de Jong P."/>
            <person name="Lindberg D.R."/>
            <person name="Seaver E.C."/>
            <person name="Weisblat D.A."/>
            <person name="Putnam N.H."/>
            <person name="Grigoriev I.V."/>
            <person name="Rokhsar D.S."/>
        </authorList>
    </citation>
    <scope>NUCLEOTIDE SEQUENCE</scope>
    <source>
        <strain evidence="15">I ESC-2004</strain>
    </source>
</reference>
<evidence type="ECO:0000256" key="5">
    <source>
        <dbReference type="ARBA" id="ARBA00022605"/>
    </source>
</evidence>
<comment type="cofactor">
    <cofactor evidence="1 11">
        <name>pyridoxal 5'-phosphate</name>
        <dbReference type="ChEBI" id="CHEBI:597326"/>
    </cofactor>
</comment>
<dbReference type="InterPro" id="IPR020578">
    <property type="entry name" value="Aminotrans_V_PyrdxlP_BS"/>
</dbReference>
<dbReference type="GO" id="GO:0005737">
    <property type="term" value="C:cytoplasm"/>
    <property type="evidence" value="ECO:0007669"/>
    <property type="project" value="TreeGrafter"/>
</dbReference>
<keyword evidence="4 12" id="KW-0032">Aminotransferase</keyword>
<dbReference type="UniPathway" id="UPA00135">
    <property type="reaction ID" value="UER00197"/>
</dbReference>
<dbReference type="EC" id="2.6.1.52" evidence="12"/>
<evidence type="ECO:0000256" key="12">
    <source>
        <dbReference type="RuleBase" id="RU004505"/>
    </source>
</evidence>
<proteinExistence type="inferred from homology"/>
<keyword evidence="15" id="KW-1185">Reference proteome</keyword>
<dbReference type="UniPathway" id="UPA00244">
    <property type="reaction ID" value="UER00311"/>
</dbReference>
<dbReference type="GO" id="GO:0030170">
    <property type="term" value="F:pyridoxal phosphate binding"/>
    <property type="evidence" value="ECO:0007669"/>
    <property type="project" value="TreeGrafter"/>
</dbReference>
<sequence length="373" mass="41578">MESNSKRVINFAAGPAKLPAGVLEAAQKELLDHAGTGVSVMELSHRGADFTKILHNAERDLRDLLSIPSNYKILFLQGGGNGQFASIPMNLMGLRDAHSADYIVTGCWSAKAASEAEKYGKVNYVLPKLHKYTEIPHPSTWNLNPNASYVHYCCNETIHGTEFHYIPETNGIPLVCDMSSNFLSRPFDITKYGLVYAGAQKNLGCAGVTLVIVREDLIGFANPLCPTTMDYRTQVNSNSMYNTPPCYSIYIMGLVLEWIKKNGGAKAMEDRNNLKILSVYETIDNSDGFYVAPVKEEFRSRMNIPLRIGGMEGNDSLEKKFLDQAHQMGMIQLKGHRSVGGLRISLYNAIELDEVEYLVQFMKDFQQANQKEI</sequence>
<organism evidence="14 15">
    <name type="scientific">Capitella teleta</name>
    <name type="common">Polychaete worm</name>
    <dbReference type="NCBI Taxonomy" id="283909"/>
    <lineage>
        <taxon>Eukaryota</taxon>
        <taxon>Metazoa</taxon>
        <taxon>Spiralia</taxon>
        <taxon>Lophotrochozoa</taxon>
        <taxon>Annelida</taxon>
        <taxon>Polychaeta</taxon>
        <taxon>Sedentaria</taxon>
        <taxon>Scolecida</taxon>
        <taxon>Capitellidae</taxon>
        <taxon>Capitella</taxon>
    </lineage>
</organism>
<comment type="pathway">
    <text evidence="2 12">Amino-acid biosynthesis; L-serine biosynthesis; L-serine from 3-phospho-D-glycerate: step 2/3.</text>
</comment>
<dbReference type="InterPro" id="IPR015421">
    <property type="entry name" value="PyrdxlP-dep_Trfase_major"/>
</dbReference>
<dbReference type="NCBIfam" id="TIGR01364">
    <property type="entry name" value="serC_1"/>
    <property type="match status" value="1"/>
</dbReference>
<dbReference type="AlphaFoldDB" id="X1ZD59"/>
<dbReference type="EMBL" id="AMQN01000165">
    <property type="status" value="NOT_ANNOTATED_CDS"/>
    <property type="molecule type" value="Genomic_DNA"/>
</dbReference>
<dbReference type="HAMAP" id="MF_00160">
    <property type="entry name" value="SerC_aminotrans_5"/>
    <property type="match status" value="1"/>
</dbReference>
<accession>X1ZD59</accession>
<evidence type="ECO:0000313" key="14">
    <source>
        <dbReference type="EnsemblMetazoa" id="CapteP173627"/>
    </source>
</evidence>
<dbReference type="PANTHER" id="PTHR43247">
    <property type="entry name" value="PHOSPHOSERINE AMINOTRANSFERASE"/>
    <property type="match status" value="1"/>
</dbReference>
<dbReference type="PROSITE" id="PS00595">
    <property type="entry name" value="AA_TRANSFER_CLASS_5"/>
    <property type="match status" value="1"/>
</dbReference>
<comment type="similarity">
    <text evidence="3">Belongs to the class-V pyridoxal-phosphate-dependent aminotransferase family. SerC subfamily.</text>
</comment>
<evidence type="ECO:0000313" key="15">
    <source>
        <dbReference type="Proteomes" id="UP000014760"/>
    </source>
</evidence>